<dbReference type="PANTHER" id="PTHR30269:SF0">
    <property type="entry name" value="MEMBRANE TRANSPORTER PROTEIN YFCA-RELATED"/>
    <property type="match status" value="1"/>
</dbReference>
<evidence type="ECO:0000313" key="9">
    <source>
        <dbReference type="EMBL" id="WWM70362.1"/>
    </source>
</evidence>
<proteinExistence type="inferred from homology"/>
<evidence type="ECO:0000256" key="7">
    <source>
        <dbReference type="ARBA" id="ARBA00023136"/>
    </source>
</evidence>
<dbReference type="Pfam" id="PF01925">
    <property type="entry name" value="TauE"/>
    <property type="match status" value="1"/>
</dbReference>
<organism evidence="9 10">
    <name type="scientific">Sphingomonas kaistensis</name>
    <dbReference type="NCBI Taxonomy" id="298708"/>
    <lineage>
        <taxon>Bacteria</taxon>
        <taxon>Pseudomonadati</taxon>
        <taxon>Pseudomonadota</taxon>
        <taxon>Alphaproteobacteria</taxon>
        <taxon>Sphingomonadales</taxon>
        <taxon>Sphingomonadaceae</taxon>
        <taxon>Sphingomonas</taxon>
    </lineage>
</organism>
<comment type="similarity">
    <text evidence="2 8">Belongs to the 4-toluene sulfonate uptake permease (TSUP) (TC 2.A.102) family.</text>
</comment>
<gene>
    <name evidence="9" type="ORF">V6R86_06645</name>
</gene>
<evidence type="ECO:0000256" key="6">
    <source>
        <dbReference type="ARBA" id="ARBA00022989"/>
    </source>
</evidence>
<reference evidence="9 10" key="1">
    <citation type="submission" date="2024-02" db="EMBL/GenBank/DDBJ databases">
        <title>Full genome sequence of Sphingomonas kaistensis.</title>
        <authorList>
            <person name="Poletto B.L."/>
            <person name="Silva G."/>
            <person name="Galante D."/>
            <person name="Campos K.R."/>
            <person name="Santos M.B.N."/>
            <person name="Sacchi C.T."/>
        </authorList>
    </citation>
    <scope>NUCLEOTIDE SEQUENCE [LARGE SCALE GENOMIC DNA]</scope>
    <source>
        <strain evidence="9 10">MA4R</strain>
    </source>
</reference>
<keyword evidence="3" id="KW-0813">Transport</keyword>
<keyword evidence="7 8" id="KW-0472">Membrane</keyword>
<evidence type="ECO:0000256" key="4">
    <source>
        <dbReference type="ARBA" id="ARBA00022475"/>
    </source>
</evidence>
<feature type="transmembrane region" description="Helical" evidence="8">
    <location>
        <begin position="100"/>
        <end position="118"/>
    </location>
</feature>
<evidence type="ECO:0000256" key="2">
    <source>
        <dbReference type="ARBA" id="ARBA00009142"/>
    </source>
</evidence>
<sequence>MSEIWLCLAGLLAGLINAIAGGGPLLTLAALTAVGIDPRTANLTSTVALCPGQLIAGFRARRALDALNGDGTSRQVVPLLALVGGAIGGLLLLWTPPAGFAAIVPWLVLLATALYAWGGHRMEANSRPRLSRPVLLAALSLSSIYGGYFGGGNSFVVLALLGLAGLGDQDGANAKNAVIACINLGAVLVFVPSGEIAWHAAIAVGLGGVAGSWAGSRLLPAIRPAVLRPFIILCGLFLATWYFAT</sequence>
<evidence type="ECO:0000256" key="8">
    <source>
        <dbReference type="RuleBase" id="RU363041"/>
    </source>
</evidence>
<dbReference type="InterPro" id="IPR052017">
    <property type="entry name" value="TSUP"/>
</dbReference>
<feature type="transmembrane region" description="Helical" evidence="8">
    <location>
        <begin position="226"/>
        <end position="244"/>
    </location>
</feature>
<keyword evidence="6 8" id="KW-1133">Transmembrane helix</keyword>
<feature type="transmembrane region" description="Helical" evidence="8">
    <location>
        <begin position="76"/>
        <end position="94"/>
    </location>
</feature>
<dbReference type="RefSeq" id="WP_338503057.1">
    <property type="nucleotide sequence ID" value="NZ_CP145607.1"/>
</dbReference>
<accession>A0ABZ2FZU8</accession>
<keyword evidence="5 8" id="KW-0812">Transmembrane</keyword>
<feature type="transmembrane region" description="Helical" evidence="8">
    <location>
        <begin position="196"/>
        <end position="214"/>
    </location>
</feature>
<dbReference type="InterPro" id="IPR002781">
    <property type="entry name" value="TM_pro_TauE-like"/>
</dbReference>
<name>A0ABZ2FZU8_9SPHN</name>
<evidence type="ECO:0000313" key="10">
    <source>
        <dbReference type="Proteomes" id="UP001382935"/>
    </source>
</evidence>
<protein>
    <recommendedName>
        <fullName evidence="8">Probable membrane transporter protein</fullName>
    </recommendedName>
</protein>
<keyword evidence="4 8" id="KW-1003">Cell membrane</keyword>
<evidence type="ECO:0000256" key="5">
    <source>
        <dbReference type="ARBA" id="ARBA00022692"/>
    </source>
</evidence>
<comment type="subcellular location">
    <subcellularLocation>
        <location evidence="1 8">Cell membrane</location>
        <topology evidence="1 8">Multi-pass membrane protein</topology>
    </subcellularLocation>
</comment>
<evidence type="ECO:0000256" key="1">
    <source>
        <dbReference type="ARBA" id="ARBA00004651"/>
    </source>
</evidence>
<dbReference type="Proteomes" id="UP001382935">
    <property type="component" value="Chromosome"/>
</dbReference>
<keyword evidence="10" id="KW-1185">Reference proteome</keyword>
<dbReference type="EMBL" id="CP145607">
    <property type="protein sequence ID" value="WWM70362.1"/>
    <property type="molecule type" value="Genomic_DNA"/>
</dbReference>
<dbReference type="PANTHER" id="PTHR30269">
    <property type="entry name" value="TRANSMEMBRANE PROTEIN YFCA"/>
    <property type="match status" value="1"/>
</dbReference>
<evidence type="ECO:0000256" key="3">
    <source>
        <dbReference type="ARBA" id="ARBA00022448"/>
    </source>
</evidence>